<dbReference type="Gene3D" id="3.40.50.510">
    <property type="entry name" value="Phosphotransferase system, mannose-type IIA component"/>
    <property type="match status" value="1"/>
</dbReference>
<dbReference type="PANTHER" id="PTHR33799">
    <property type="entry name" value="PTS PERMEASE-RELATED-RELATED"/>
    <property type="match status" value="1"/>
</dbReference>
<dbReference type="EMBL" id="ACGK02000001">
    <property type="protein sequence ID" value="EGF23601.1"/>
    <property type="molecule type" value="Genomic_DNA"/>
</dbReference>
<dbReference type="GeneID" id="93210155"/>
<evidence type="ECO:0000313" key="4">
    <source>
        <dbReference type="EMBL" id="EGF23601.1"/>
    </source>
</evidence>
<keyword evidence="5" id="KW-1185">Reference proteome</keyword>
<dbReference type="InterPro" id="IPR051471">
    <property type="entry name" value="Bacterial_PTS_sugar_comp"/>
</dbReference>
<organism evidence="4 5">
    <name type="scientific">Fannyhessea vaginae DSM 15829</name>
    <dbReference type="NCBI Taxonomy" id="525256"/>
    <lineage>
        <taxon>Bacteria</taxon>
        <taxon>Bacillati</taxon>
        <taxon>Actinomycetota</taxon>
        <taxon>Coriobacteriia</taxon>
        <taxon>Coriobacteriales</taxon>
        <taxon>Atopobiaceae</taxon>
        <taxon>Fannyhessea</taxon>
    </lineage>
</organism>
<evidence type="ECO:0000256" key="1">
    <source>
        <dbReference type="ARBA" id="ARBA00022679"/>
    </source>
</evidence>
<dbReference type="GO" id="GO:0009401">
    <property type="term" value="P:phosphoenolpyruvate-dependent sugar phosphotransferase system"/>
    <property type="evidence" value="ECO:0007669"/>
    <property type="project" value="InterPro"/>
</dbReference>
<dbReference type="eggNOG" id="COG2893">
    <property type="taxonomic scope" value="Bacteria"/>
</dbReference>
<dbReference type="SUPFAM" id="SSF53062">
    <property type="entry name" value="PTS system fructose IIA component-like"/>
    <property type="match status" value="1"/>
</dbReference>
<dbReference type="RefSeq" id="WP_006302729.1">
    <property type="nucleotide sequence ID" value="NZ_ACGK02000001.1"/>
</dbReference>
<evidence type="ECO:0000256" key="2">
    <source>
        <dbReference type="SAM" id="Phobius"/>
    </source>
</evidence>
<dbReference type="InterPro" id="IPR036662">
    <property type="entry name" value="PTS_EIIA_man-typ_sf"/>
</dbReference>
<dbReference type="AlphaFoldDB" id="F1T4F7"/>
<dbReference type="InterPro" id="IPR004701">
    <property type="entry name" value="PTS_EIIA_man-typ"/>
</dbReference>
<keyword evidence="2" id="KW-1133">Transmembrane helix</keyword>
<keyword evidence="1" id="KW-0808">Transferase</keyword>
<reference evidence="4 5" key="1">
    <citation type="submission" date="2011-02" db="EMBL/GenBank/DDBJ databases">
        <authorList>
            <person name="Muzny D."/>
            <person name="Qin X."/>
            <person name="Buhay C."/>
            <person name="Dugan-Rocha S."/>
            <person name="Ding Y."/>
            <person name="Chen G."/>
            <person name="Hawes A."/>
            <person name="Holder M."/>
            <person name="Jhangiani S."/>
            <person name="Johnson A."/>
            <person name="Khan Z."/>
            <person name="Li Z."/>
            <person name="Liu W."/>
            <person name="Liu X."/>
            <person name="Perez L."/>
            <person name="Shen H."/>
            <person name="Wang Q."/>
            <person name="Watt J."/>
            <person name="Xi L."/>
            <person name="Xin Y."/>
            <person name="Zhou J."/>
            <person name="Deng J."/>
            <person name="Jiang H."/>
            <person name="Liu Y."/>
            <person name="Qu J."/>
            <person name="Song X.-Z."/>
            <person name="Zhang L."/>
            <person name="Villasana D."/>
            <person name="Johnson A."/>
            <person name="Liu J."/>
            <person name="Liyanage D."/>
            <person name="Lorensuhewa L."/>
            <person name="Robinson T."/>
            <person name="Song A."/>
            <person name="Song B.-B."/>
            <person name="Dinh H."/>
            <person name="Thornton R."/>
            <person name="Coyle M."/>
            <person name="Francisco L."/>
            <person name="Jackson L."/>
            <person name="Javaid M."/>
            <person name="Korchina V."/>
            <person name="Kovar C."/>
            <person name="Mata R."/>
            <person name="Mathew T."/>
            <person name="Ngo R."/>
            <person name="Nguyen L."/>
            <person name="Nguyen N."/>
            <person name="Okwuonu G."/>
            <person name="Ongeri F."/>
            <person name="Pham C."/>
            <person name="Simmons D."/>
            <person name="Wilczek-Boney K."/>
            <person name="Hale W."/>
            <person name="Jakkamsetti A."/>
            <person name="Pham P."/>
            <person name="Ruth R."/>
            <person name="San Lucas F."/>
            <person name="Warren J."/>
            <person name="Zhang J."/>
            <person name="Zhao Z."/>
            <person name="Zhou C."/>
            <person name="Zhu D."/>
            <person name="Lee S."/>
            <person name="Bess C."/>
            <person name="Blankenburg K."/>
            <person name="Forbes L."/>
            <person name="Fu Q."/>
            <person name="Gubbala S."/>
            <person name="Hirani K."/>
            <person name="Jayaseelan J.C."/>
            <person name="Lara F."/>
            <person name="Munidasa M."/>
            <person name="Palculict T."/>
            <person name="Patil S."/>
            <person name="Pu L.-L."/>
            <person name="Saada N."/>
            <person name="Tang L."/>
            <person name="Weissenberger G."/>
            <person name="Zhu Y."/>
            <person name="Hemphill L."/>
            <person name="Shang Y."/>
            <person name="Youmans B."/>
            <person name="Ayvaz T."/>
            <person name="Ross M."/>
            <person name="Santibanez J."/>
            <person name="Aqrawi P."/>
            <person name="Gross S."/>
            <person name="Joshi V."/>
            <person name="Fowler G."/>
            <person name="Nazareth L."/>
            <person name="Reid J."/>
            <person name="Worley K."/>
            <person name="Petrosino J."/>
            <person name="Highlander S."/>
            <person name="Gibbs R."/>
        </authorList>
    </citation>
    <scope>NUCLEOTIDE SEQUENCE [LARGE SCALE GENOMIC DNA]</scope>
    <source>
        <strain evidence="4 5">DSM 15829</strain>
    </source>
</reference>
<keyword evidence="2" id="KW-0812">Transmembrane</keyword>
<dbReference type="PROSITE" id="PS51096">
    <property type="entry name" value="PTS_EIIA_TYPE_4"/>
    <property type="match status" value="1"/>
</dbReference>
<dbReference type="PANTHER" id="PTHR33799:SF1">
    <property type="entry name" value="PTS SYSTEM MANNOSE-SPECIFIC EIIAB COMPONENT-RELATED"/>
    <property type="match status" value="1"/>
</dbReference>
<protein>
    <submittedName>
        <fullName evidence="4">PTS system fructose IIA component</fullName>
    </submittedName>
</protein>
<evidence type="ECO:0000313" key="5">
    <source>
        <dbReference type="Proteomes" id="UP000005947"/>
    </source>
</evidence>
<accession>F1T4F7</accession>
<comment type="caution">
    <text evidence="4">The sequence shown here is derived from an EMBL/GenBank/DDBJ whole genome shotgun (WGS) entry which is preliminary data.</text>
</comment>
<dbReference type="GO" id="GO:0016020">
    <property type="term" value="C:membrane"/>
    <property type="evidence" value="ECO:0007669"/>
    <property type="project" value="InterPro"/>
</dbReference>
<feature type="transmembrane region" description="Helical" evidence="2">
    <location>
        <begin position="60"/>
        <end position="80"/>
    </location>
</feature>
<evidence type="ECO:0000259" key="3">
    <source>
        <dbReference type="PROSITE" id="PS51096"/>
    </source>
</evidence>
<keyword evidence="2" id="KW-0472">Membrane</keyword>
<gene>
    <name evidence="4" type="ORF">HMPREF0091_10548</name>
</gene>
<dbReference type="Proteomes" id="UP000005947">
    <property type="component" value="Unassembled WGS sequence"/>
</dbReference>
<feature type="domain" description="PTS EIIA type-4" evidence="3">
    <location>
        <begin position="2"/>
        <end position="121"/>
    </location>
</feature>
<name>F1T4F7_9ACTN</name>
<dbReference type="Pfam" id="PF03610">
    <property type="entry name" value="EIIA-man"/>
    <property type="match status" value="1"/>
</dbReference>
<dbReference type="GO" id="GO:0016740">
    <property type="term" value="F:transferase activity"/>
    <property type="evidence" value="ECO:0007669"/>
    <property type="project" value="UniProtKB-KW"/>
</dbReference>
<dbReference type="OrthoDB" id="6623712at2"/>
<sequence>MKKRIVLASHGNLAEGMKNSLQVILGSEADSVTTFCLTRQNDIEDFKISLLSSAKNNREITFFVFCDLYGASVFTSLYPLVLESNIIVFSGMNLALLIACISEVEDVSQLPQTISRAQQDIKVFSDIEMRDISLEEF</sequence>
<proteinExistence type="predicted"/>